<name>A0AAU9KT11_9STRA</name>
<dbReference type="EMBL" id="CAKLCB010000371">
    <property type="protein sequence ID" value="CAH0520805.1"/>
    <property type="molecule type" value="Genomic_DNA"/>
</dbReference>
<dbReference type="Pfam" id="PF12874">
    <property type="entry name" value="zf-met"/>
    <property type="match status" value="1"/>
</dbReference>
<accession>A0AAU9KT11</accession>
<dbReference type="SMART" id="SM00355">
    <property type="entry name" value="ZnF_C2H2"/>
    <property type="match status" value="2"/>
</dbReference>
<dbReference type="InterPro" id="IPR013087">
    <property type="entry name" value="Znf_C2H2_type"/>
</dbReference>
<dbReference type="Pfam" id="PF12108">
    <property type="entry name" value="SF3a60_bindingd"/>
    <property type="match status" value="1"/>
</dbReference>
<keyword evidence="8" id="KW-1185">Reference proteome</keyword>
<evidence type="ECO:0000313" key="7">
    <source>
        <dbReference type="EMBL" id="CAH0520805.1"/>
    </source>
</evidence>
<dbReference type="Pfam" id="PF11931">
    <property type="entry name" value="SF3a60_Prp9_C"/>
    <property type="match status" value="1"/>
</dbReference>
<dbReference type="PROSITE" id="PS00028">
    <property type="entry name" value="ZINC_FINGER_C2H2_1"/>
    <property type="match status" value="1"/>
</dbReference>
<dbReference type="GO" id="GO:0008270">
    <property type="term" value="F:zinc ion binding"/>
    <property type="evidence" value="ECO:0007669"/>
    <property type="project" value="InterPro"/>
</dbReference>
<dbReference type="InterPro" id="IPR024598">
    <property type="entry name" value="SF3a60/Prp9_C"/>
</dbReference>
<proteinExistence type="predicted"/>
<evidence type="ECO:0000259" key="5">
    <source>
        <dbReference type="PROSITE" id="PS00028"/>
    </source>
</evidence>
<dbReference type="AlphaFoldDB" id="A0AAU9KT11"/>
<dbReference type="GO" id="GO:0003723">
    <property type="term" value="F:RNA binding"/>
    <property type="evidence" value="ECO:0007669"/>
    <property type="project" value="InterPro"/>
</dbReference>
<evidence type="ECO:0000313" key="8">
    <source>
        <dbReference type="Proteomes" id="UP001158986"/>
    </source>
</evidence>
<dbReference type="SUPFAM" id="SSF57667">
    <property type="entry name" value="beta-beta-alpha zinc fingers"/>
    <property type="match status" value="1"/>
</dbReference>
<dbReference type="Pfam" id="PF16837">
    <property type="entry name" value="SF3A3"/>
    <property type="match status" value="1"/>
</dbReference>
<keyword evidence="2" id="KW-0539">Nucleus</keyword>
<dbReference type="InterPro" id="IPR051421">
    <property type="entry name" value="RNA_Proc_DNA_Dmg_Regulator"/>
</dbReference>
<evidence type="ECO:0000313" key="9">
    <source>
        <dbReference type="Proteomes" id="UP001160483"/>
    </source>
</evidence>
<gene>
    <name evidence="7" type="ORF">PBS001_LOCUS7270</name>
    <name evidence="6" type="ORF">PBS003_LOCUS2161</name>
</gene>
<dbReference type="InterPro" id="IPR003604">
    <property type="entry name" value="Matrin/U1-like-C_Znf_C2H2"/>
</dbReference>
<dbReference type="GO" id="GO:0005681">
    <property type="term" value="C:spliceosomal complex"/>
    <property type="evidence" value="ECO:0007669"/>
    <property type="project" value="InterPro"/>
</dbReference>
<dbReference type="InterPro" id="IPR021966">
    <property type="entry name" value="SF3a60_bindingd"/>
</dbReference>
<dbReference type="PANTHER" id="PTHR12786:SF2">
    <property type="entry name" value="SPLICING FACTOR 3A SUBUNIT 3"/>
    <property type="match status" value="1"/>
</dbReference>
<dbReference type="InterPro" id="IPR036236">
    <property type="entry name" value="Znf_C2H2_sf"/>
</dbReference>
<evidence type="ECO:0000256" key="4">
    <source>
        <dbReference type="SAM" id="MobiDB-lite"/>
    </source>
</evidence>
<dbReference type="EMBL" id="CAKKTJ010000124">
    <property type="protein sequence ID" value="CAH0475344.1"/>
    <property type="molecule type" value="Genomic_DNA"/>
</dbReference>
<evidence type="ECO:0000256" key="1">
    <source>
        <dbReference type="ARBA" id="ARBA00004123"/>
    </source>
</evidence>
<feature type="domain" description="C2H2-type" evidence="5">
    <location>
        <begin position="265"/>
        <end position="287"/>
    </location>
</feature>
<dbReference type="Gene3D" id="3.30.160.60">
    <property type="entry name" value="Classic Zinc Finger"/>
    <property type="match status" value="1"/>
</dbReference>
<comment type="caution">
    <text evidence="6">The sequence shown here is derived from an EMBL/GenBank/DDBJ whole genome shotgun (WGS) entry which is preliminary data.</text>
</comment>
<sequence>MSSTILEQLRAEQEEIEALERAIVATLCEKPRNHRSRVLHGHKVSKLLDGVTKHSKHVKELYEDEDGIFAEETANMRGRAVFTTFYEQLKSIRSFHRKYPNSVVSHEPNLEEALHPNIQFSGEERFGKYVDLNEFYIRFLNIPEFKWQVRKTQEVLRSSVKSRGKKQLASATIDYLAYLASFSDFSAIPAAQKTQSVPFQHYLKDLKEYLLDFYQRTQPLVDLDDVIDETSAKFEKQWALRNVAGWDATNENDSVNNGKPQAYFCECCNKQLSSEGVYKSHLTGKKHKKSVAAARATIVHGSNDTTSSGAETSKDTGMQMETKRKAIAFDEVLIRRMYELLTEVVQGTISYLELKQTRTHEELQAEIEEEEEGAFSDVDVENDNGEGEDEEEQLYNPLNLPLGWDGKPIPYWLYKLHGLGVEYKCEICGNHSYWGRRAFDRHFQEWRHAFGMRCLKIPNTKHFHDITLMRDAIQLYEKLKDQIDAESWNPSNEEEFEDSEVRKISCEAALIRKNRHVVVSYCLHFHVPTR</sequence>
<dbReference type="Proteomes" id="UP001160483">
    <property type="component" value="Unassembled WGS sequence"/>
</dbReference>
<dbReference type="SMART" id="SM00451">
    <property type="entry name" value="ZnF_U1"/>
    <property type="match status" value="1"/>
</dbReference>
<organism evidence="6 9">
    <name type="scientific">Peronospora belbahrii</name>
    <dbReference type="NCBI Taxonomy" id="622444"/>
    <lineage>
        <taxon>Eukaryota</taxon>
        <taxon>Sar</taxon>
        <taxon>Stramenopiles</taxon>
        <taxon>Oomycota</taxon>
        <taxon>Peronosporomycetes</taxon>
        <taxon>Peronosporales</taxon>
        <taxon>Peronosporaceae</taxon>
        <taxon>Peronospora</taxon>
    </lineage>
</organism>
<dbReference type="PANTHER" id="PTHR12786">
    <property type="entry name" value="SPLICING FACTOR SF3A-RELATED"/>
    <property type="match status" value="1"/>
</dbReference>
<comment type="subcellular location">
    <subcellularLocation>
        <location evidence="1">Nucleus</location>
    </subcellularLocation>
</comment>
<evidence type="ECO:0000256" key="3">
    <source>
        <dbReference type="SAM" id="Coils"/>
    </source>
</evidence>
<feature type="region of interest" description="Disordered" evidence="4">
    <location>
        <begin position="366"/>
        <end position="392"/>
    </location>
</feature>
<evidence type="ECO:0000313" key="6">
    <source>
        <dbReference type="EMBL" id="CAH0475344.1"/>
    </source>
</evidence>
<dbReference type="Proteomes" id="UP001158986">
    <property type="component" value="Unassembled WGS sequence"/>
</dbReference>
<dbReference type="InterPro" id="IPR031774">
    <property type="entry name" value="SF3A3_dom"/>
</dbReference>
<dbReference type="GO" id="GO:0000398">
    <property type="term" value="P:mRNA splicing, via spliceosome"/>
    <property type="evidence" value="ECO:0007669"/>
    <property type="project" value="InterPro"/>
</dbReference>
<evidence type="ECO:0000256" key="2">
    <source>
        <dbReference type="ARBA" id="ARBA00023242"/>
    </source>
</evidence>
<protein>
    <recommendedName>
        <fullName evidence="5">C2H2-type domain-containing protein</fullName>
    </recommendedName>
</protein>
<feature type="coiled-coil region" evidence="3">
    <location>
        <begin position="2"/>
        <end position="29"/>
    </location>
</feature>
<reference evidence="6 8" key="1">
    <citation type="submission" date="2021-11" db="EMBL/GenBank/DDBJ databases">
        <authorList>
            <person name="Islam A."/>
            <person name="Islam S."/>
            <person name="Flora M.S."/>
            <person name="Rahman M."/>
            <person name="Ziaur R.M."/>
            <person name="Epstein J.H."/>
            <person name="Hassan M."/>
            <person name="Klassen M."/>
            <person name="Woodard K."/>
            <person name="Webb A."/>
            <person name="Webby R.J."/>
            <person name="El Zowalaty M.E."/>
        </authorList>
    </citation>
    <scope>NUCLEOTIDE SEQUENCE</scope>
    <source>
        <strain evidence="7">Pbs1</strain>
        <strain evidence="6">Pbs3</strain>
    </source>
</reference>
<keyword evidence="3" id="KW-0175">Coiled coil</keyword>